<evidence type="ECO:0000313" key="1">
    <source>
        <dbReference type="EMBL" id="PZF83232.1"/>
    </source>
</evidence>
<organism evidence="1 2">
    <name type="scientific">Jiangella anatolica</name>
    <dbReference type="NCBI Taxonomy" id="2670374"/>
    <lineage>
        <taxon>Bacteria</taxon>
        <taxon>Bacillati</taxon>
        <taxon>Actinomycetota</taxon>
        <taxon>Actinomycetes</taxon>
        <taxon>Jiangellales</taxon>
        <taxon>Jiangellaceae</taxon>
        <taxon>Jiangella</taxon>
    </lineage>
</organism>
<dbReference type="RefSeq" id="WP_111255130.1">
    <property type="nucleotide sequence ID" value="NZ_POTW01000027.1"/>
</dbReference>
<accession>A0A2W2BAT0</accession>
<dbReference type="EMBL" id="POTW01000027">
    <property type="protein sequence ID" value="PZF83232.1"/>
    <property type="molecule type" value="Genomic_DNA"/>
</dbReference>
<proteinExistence type="predicted"/>
<protein>
    <submittedName>
        <fullName evidence="1">Uncharacterized protein</fullName>
    </submittedName>
</protein>
<sequence length="82" mass="9376">MSYNQHDILRDSDINLEGVDQHEIDLLLSRLHSYTSKRNALLIWDVADDWAREHDAIEGPDYVKGVFRGLAIAAKEIEGLRS</sequence>
<name>A0A2W2BAT0_9ACTN</name>
<comment type="caution">
    <text evidence="1">The sequence shown here is derived from an EMBL/GenBank/DDBJ whole genome shotgun (WGS) entry which is preliminary data.</text>
</comment>
<gene>
    <name evidence="1" type="ORF">C1I92_13220</name>
</gene>
<evidence type="ECO:0000313" key="2">
    <source>
        <dbReference type="Proteomes" id="UP000248764"/>
    </source>
</evidence>
<dbReference type="AlphaFoldDB" id="A0A2W2BAT0"/>
<keyword evidence="2" id="KW-1185">Reference proteome</keyword>
<dbReference type="Proteomes" id="UP000248764">
    <property type="component" value="Unassembled WGS sequence"/>
</dbReference>
<reference evidence="1 2" key="1">
    <citation type="submission" date="2018-01" db="EMBL/GenBank/DDBJ databases">
        <title>Draft genome sequence of Jiangella sp. GTF31.</title>
        <authorList>
            <person name="Sahin N."/>
            <person name="Ay H."/>
            <person name="Saygin H."/>
        </authorList>
    </citation>
    <scope>NUCLEOTIDE SEQUENCE [LARGE SCALE GENOMIC DNA]</scope>
    <source>
        <strain evidence="1 2">GTF31</strain>
    </source>
</reference>